<gene>
    <name evidence="5" type="primary">ispH</name>
    <name evidence="6" type="ORF">BBG48_003710</name>
</gene>
<feature type="binding site" evidence="5">
    <location>
        <position position="260"/>
    </location>
    <ligand>
        <name>dimethylallyl diphosphate</name>
        <dbReference type="ChEBI" id="CHEBI:57623"/>
    </ligand>
</feature>
<dbReference type="RefSeq" id="WP_068911353.1">
    <property type="nucleotide sequence ID" value="NZ_MBEW02000005.1"/>
</dbReference>
<dbReference type="GO" id="GO:0016114">
    <property type="term" value="P:terpenoid biosynthetic process"/>
    <property type="evidence" value="ECO:0007669"/>
    <property type="project" value="UniProtKB-UniRule"/>
</dbReference>
<dbReference type="NCBIfam" id="NF002187">
    <property type="entry name" value="PRK01045.1-1"/>
    <property type="match status" value="1"/>
</dbReference>
<dbReference type="UniPathway" id="UPA00059">
    <property type="reaction ID" value="UER00105"/>
</dbReference>
<dbReference type="UniPathway" id="UPA00056">
    <property type="reaction ID" value="UER00097"/>
</dbReference>
<protein>
    <recommendedName>
        <fullName evidence="5">4-hydroxy-3-methylbut-2-enyl diphosphate reductase</fullName>
        <shortName evidence="5">HMBPP reductase</shortName>
        <ecNumber evidence="5">1.17.7.4</ecNumber>
    </recommendedName>
</protein>
<comment type="function">
    <text evidence="5">Catalyzes the conversion of 1-hydroxy-2-methyl-2-(E)-butenyl 4-diphosphate (HMBPP) into a mixture of isopentenyl diphosphate (IPP) and dimethylallyl diphosphate (DMAPP). Acts in the terminal step of the DOXP/MEP pathway for isoprenoid precursor biosynthesis.</text>
</comment>
<dbReference type="EC" id="1.17.7.4" evidence="5"/>
<dbReference type="Gene3D" id="3.40.50.11270">
    <property type="match status" value="1"/>
</dbReference>
<keyword evidence="1 5" id="KW-0004">4Fe-4S</keyword>
<evidence type="ECO:0000313" key="6">
    <source>
        <dbReference type="EMBL" id="RDY21699.1"/>
    </source>
</evidence>
<dbReference type="PANTHER" id="PTHR30426:SF0">
    <property type="entry name" value="4-HYDROXY-3-METHYLBUT-2-ENYL DIPHOSPHATE REDUCTASE"/>
    <property type="match status" value="1"/>
</dbReference>
<feature type="binding site" evidence="5">
    <location>
        <position position="219"/>
    </location>
    <ligand>
        <name>isopentenyl diphosphate</name>
        <dbReference type="ChEBI" id="CHEBI:128769"/>
    </ligand>
</feature>
<feature type="binding site" evidence="5">
    <location>
        <position position="217"/>
    </location>
    <ligand>
        <name>(2E)-4-hydroxy-3-methylbut-2-enyl diphosphate</name>
        <dbReference type="ChEBI" id="CHEBI:128753"/>
    </ligand>
</feature>
<name>A0A371IMH2_9FIRM</name>
<comment type="pathway">
    <text evidence="5">Isoprenoid biosynthesis; isopentenyl diphosphate biosynthesis via DXP pathway; isopentenyl diphosphate from 1-deoxy-D-xylulose 5-phosphate: step 6/6.</text>
</comment>
<feature type="binding site" evidence="5">
    <location>
        <position position="218"/>
    </location>
    <ligand>
        <name>(2E)-4-hydroxy-3-methylbut-2-enyl diphosphate</name>
        <dbReference type="ChEBI" id="CHEBI:128753"/>
    </ligand>
</feature>
<dbReference type="HAMAP" id="MF_00191">
    <property type="entry name" value="IspH"/>
    <property type="match status" value="1"/>
</dbReference>
<keyword evidence="7" id="KW-1185">Reference proteome</keyword>
<feature type="binding site" evidence="5">
    <location>
        <position position="121"/>
    </location>
    <ligand>
        <name>isopentenyl diphosphate</name>
        <dbReference type="ChEBI" id="CHEBI:128769"/>
    </ligand>
</feature>
<feature type="binding site" evidence="5">
    <location>
        <position position="40"/>
    </location>
    <ligand>
        <name>dimethylallyl diphosphate</name>
        <dbReference type="ChEBI" id="CHEBI:57623"/>
    </ligand>
</feature>
<dbReference type="CDD" id="cd13944">
    <property type="entry name" value="lytB_ispH"/>
    <property type="match status" value="1"/>
</dbReference>
<feature type="binding site" evidence="5">
    <location>
        <position position="71"/>
    </location>
    <ligand>
        <name>dimethylallyl diphosphate</name>
        <dbReference type="ChEBI" id="CHEBI:57623"/>
    </ligand>
</feature>
<comment type="cofactor">
    <cofactor evidence="5">
        <name>[4Fe-4S] cluster</name>
        <dbReference type="ChEBI" id="CHEBI:49883"/>
    </cofactor>
    <text evidence="5">Binds 1 [4Fe-4S] cluster per subunit.</text>
</comment>
<feature type="binding site" evidence="5">
    <location>
        <position position="260"/>
    </location>
    <ligand>
        <name>isopentenyl diphosphate</name>
        <dbReference type="ChEBI" id="CHEBI:128769"/>
    </ligand>
</feature>
<keyword evidence="4 5" id="KW-0411">Iron-sulfur</keyword>
<dbReference type="GO" id="GO:0051539">
    <property type="term" value="F:4 iron, 4 sulfur cluster binding"/>
    <property type="evidence" value="ECO:0007669"/>
    <property type="project" value="UniProtKB-UniRule"/>
</dbReference>
<keyword evidence="5" id="KW-0414">Isoprene biosynthesis</keyword>
<feature type="binding site" evidence="5">
    <location>
        <position position="217"/>
    </location>
    <ligand>
        <name>isopentenyl diphosphate</name>
        <dbReference type="ChEBI" id="CHEBI:128769"/>
    </ligand>
</feature>
<dbReference type="AlphaFoldDB" id="A0A371IMH2"/>
<dbReference type="STRING" id="1871336.BBG48_00115"/>
<comment type="pathway">
    <text evidence="5">Isoprenoid biosynthesis; dimethylallyl diphosphate biosynthesis; dimethylallyl diphosphate from (2E)-4-hydroxy-3-methylbutenyl diphosphate: step 1/1.</text>
</comment>
<comment type="catalytic activity">
    <reaction evidence="5">
        <text>isopentenyl diphosphate + 2 oxidized [2Fe-2S]-[ferredoxin] + H2O = (2E)-4-hydroxy-3-methylbut-2-enyl diphosphate + 2 reduced [2Fe-2S]-[ferredoxin] + 2 H(+)</text>
        <dbReference type="Rhea" id="RHEA:24488"/>
        <dbReference type="Rhea" id="RHEA-COMP:10000"/>
        <dbReference type="Rhea" id="RHEA-COMP:10001"/>
        <dbReference type="ChEBI" id="CHEBI:15377"/>
        <dbReference type="ChEBI" id="CHEBI:15378"/>
        <dbReference type="ChEBI" id="CHEBI:33737"/>
        <dbReference type="ChEBI" id="CHEBI:33738"/>
        <dbReference type="ChEBI" id="CHEBI:128753"/>
        <dbReference type="ChEBI" id="CHEBI:128769"/>
        <dbReference type="EC" id="1.17.7.4"/>
    </reaction>
</comment>
<keyword evidence="3 5" id="KW-0408">Iron</keyword>
<feature type="binding site" evidence="5">
    <location>
        <position position="219"/>
    </location>
    <ligand>
        <name>dimethylallyl diphosphate</name>
        <dbReference type="ChEBI" id="CHEBI:57623"/>
    </ligand>
</feature>
<dbReference type="GO" id="GO:0050992">
    <property type="term" value="P:dimethylallyl diphosphate biosynthetic process"/>
    <property type="evidence" value="ECO:0007669"/>
    <property type="project" value="UniProtKB-UniRule"/>
</dbReference>
<dbReference type="EMBL" id="MBEW02000005">
    <property type="protein sequence ID" value="RDY21699.1"/>
    <property type="molecule type" value="Genomic_DNA"/>
</dbReference>
<keyword evidence="5 6" id="KW-0560">Oxidoreductase</keyword>
<feature type="binding site" evidence="5">
    <location>
        <position position="260"/>
    </location>
    <ligand>
        <name>(2E)-4-hydroxy-3-methylbut-2-enyl diphosphate</name>
        <dbReference type="ChEBI" id="CHEBI:128753"/>
    </ligand>
</feature>
<dbReference type="GO" id="GO:0019288">
    <property type="term" value="P:isopentenyl diphosphate biosynthetic process, methylerythritol 4-phosphate pathway"/>
    <property type="evidence" value="ECO:0007669"/>
    <property type="project" value="UniProtKB-UniRule"/>
</dbReference>
<dbReference type="PANTHER" id="PTHR30426">
    <property type="entry name" value="4-HYDROXY-3-METHYLBUT-2-ENYL DIPHOSPHATE REDUCTASE"/>
    <property type="match status" value="1"/>
</dbReference>
<feature type="binding site" evidence="5">
    <location>
        <position position="12"/>
    </location>
    <ligand>
        <name>[4Fe-4S] cluster</name>
        <dbReference type="ChEBI" id="CHEBI:49883"/>
    </ligand>
</feature>
<comment type="catalytic activity">
    <reaction evidence="5">
        <text>dimethylallyl diphosphate + 2 oxidized [2Fe-2S]-[ferredoxin] + H2O = (2E)-4-hydroxy-3-methylbut-2-enyl diphosphate + 2 reduced [2Fe-2S]-[ferredoxin] + 2 H(+)</text>
        <dbReference type="Rhea" id="RHEA:24825"/>
        <dbReference type="Rhea" id="RHEA-COMP:10000"/>
        <dbReference type="Rhea" id="RHEA-COMP:10001"/>
        <dbReference type="ChEBI" id="CHEBI:15377"/>
        <dbReference type="ChEBI" id="CHEBI:15378"/>
        <dbReference type="ChEBI" id="CHEBI:33737"/>
        <dbReference type="ChEBI" id="CHEBI:33738"/>
        <dbReference type="ChEBI" id="CHEBI:57623"/>
        <dbReference type="ChEBI" id="CHEBI:128753"/>
        <dbReference type="EC" id="1.17.7.4"/>
    </reaction>
</comment>
<dbReference type="Pfam" id="PF02401">
    <property type="entry name" value="LYTB"/>
    <property type="match status" value="1"/>
</dbReference>
<evidence type="ECO:0000313" key="7">
    <source>
        <dbReference type="Proteomes" id="UP000093352"/>
    </source>
</evidence>
<feature type="binding site" evidence="5">
    <location>
        <position position="217"/>
    </location>
    <ligand>
        <name>dimethylallyl diphosphate</name>
        <dbReference type="ChEBI" id="CHEBI:57623"/>
    </ligand>
</feature>
<organism evidence="6 7">
    <name type="scientific">Criibacterium bergeronii</name>
    <dbReference type="NCBI Taxonomy" id="1871336"/>
    <lineage>
        <taxon>Bacteria</taxon>
        <taxon>Bacillati</taxon>
        <taxon>Bacillota</taxon>
        <taxon>Clostridia</taxon>
        <taxon>Peptostreptococcales</taxon>
        <taxon>Filifactoraceae</taxon>
        <taxon>Criibacterium</taxon>
    </lineage>
</organism>
<feature type="binding site" evidence="5">
    <location>
        <position position="71"/>
    </location>
    <ligand>
        <name>isopentenyl diphosphate</name>
        <dbReference type="ChEBI" id="CHEBI:128769"/>
    </ligand>
</feature>
<dbReference type="Proteomes" id="UP000093352">
    <property type="component" value="Unassembled WGS sequence"/>
</dbReference>
<comment type="similarity">
    <text evidence="5">Belongs to the IspH family.</text>
</comment>
<feature type="binding site" evidence="5">
    <location>
        <position position="93"/>
    </location>
    <ligand>
        <name>[4Fe-4S] cluster</name>
        <dbReference type="ChEBI" id="CHEBI:49883"/>
    </ligand>
</feature>
<reference evidence="6 7" key="1">
    <citation type="journal article" date="2016" name="Genome Announc.">
        <title>Draft Genome Sequence of Criibacterium bergeronii gen. nov., sp. nov., Strain CCRI-22567T, Isolated from a Vaginal Sample from a Woman with Bacterial Vaginosis.</title>
        <authorList>
            <person name="Maheux A.F."/>
            <person name="Berube E."/>
            <person name="Boudreau D.K."/>
            <person name="Raymond F."/>
            <person name="Corbeil J."/>
            <person name="Roy P.H."/>
            <person name="Boissinot M."/>
            <person name="Omar R.F."/>
        </authorList>
    </citation>
    <scope>NUCLEOTIDE SEQUENCE [LARGE SCALE GENOMIC DNA]</scope>
    <source>
        <strain evidence="6 7">CCRI-22567</strain>
    </source>
</reference>
<feature type="binding site" evidence="5">
    <location>
        <position position="189"/>
    </location>
    <ligand>
        <name>[4Fe-4S] cluster</name>
        <dbReference type="ChEBI" id="CHEBI:49883"/>
    </ligand>
</feature>
<accession>A0A371IMH2</accession>
<feature type="binding site" evidence="5">
    <location>
        <position position="218"/>
    </location>
    <ligand>
        <name>dimethylallyl diphosphate</name>
        <dbReference type="ChEBI" id="CHEBI:57623"/>
    </ligand>
</feature>
<feature type="binding site" evidence="5">
    <location>
        <position position="40"/>
    </location>
    <ligand>
        <name>(2E)-4-hydroxy-3-methylbut-2-enyl diphosphate</name>
        <dbReference type="ChEBI" id="CHEBI:128753"/>
    </ligand>
</feature>
<evidence type="ECO:0000256" key="5">
    <source>
        <dbReference type="HAMAP-Rule" id="MF_00191"/>
    </source>
</evidence>
<keyword evidence="2 5" id="KW-0479">Metal-binding</keyword>
<dbReference type="GO" id="GO:0046872">
    <property type="term" value="F:metal ion binding"/>
    <property type="evidence" value="ECO:0007669"/>
    <property type="project" value="UniProtKB-KW"/>
</dbReference>
<evidence type="ECO:0000256" key="2">
    <source>
        <dbReference type="ARBA" id="ARBA00022723"/>
    </source>
</evidence>
<dbReference type="Gene3D" id="3.40.1010.20">
    <property type="entry name" value="4-hydroxy-3-methylbut-2-enyl diphosphate reductase, catalytic domain"/>
    <property type="match status" value="2"/>
</dbReference>
<dbReference type="GO" id="GO:0051745">
    <property type="term" value="F:4-hydroxy-3-methylbut-2-enyl diphosphate reductase activity"/>
    <property type="evidence" value="ECO:0007669"/>
    <property type="project" value="UniProtKB-UniRule"/>
</dbReference>
<feature type="binding site" evidence="5">
    <location>
        <position position="121"/>
    </location>
    <ligand>
        <name>(2E)-4-hydroxy-3-methylbut-2-enyl diphosphate</name>
        <dbReference type="ChEBI" id="CHEBI:128753"/>
    </ligand>
</feature>
<dbReference type="NCBIfam" id="TIGR00216">
    <property type="entry name" value="ispH_lytB"/>
    <property type="match status" value="1"/>
</dbReference>
<sequence>MEIIVSEHSGYCYGVKKAIDTAMEKMDEKGILYSFGDIIHNKRAIQRLSDNGLIVVNDIKSEYESILFRSHGVEKNIYTLAKQKGVEVIDATCVFVKKIQDTVEQNYQSGKNIIIAGDKNHPEVIGINSRADYTAIFITSAEDVDKLDIDLDKEYILVFQTTFNTQKYETIVDKIKAKYKNITIFNTICSATKKRQDSAVELAKKVDLMIVIGDKKSSNSKKLFELTAKYVKSVFIEDKKELESYDFDGINKAGITAGASTPDFVIEEVIDYIKSISKNQ</sequence>
<feature type="binding site" evidence="5">
    <location>
        <position position="219"/>
    </location>
    <ligand>
        <name>(2E)-4-hydroxy-3-methylbut-2-enyl diphosphate</name>
        <dbReference type="ChEBI" id="CHEBI:128753"/>
    </ligand>
</feature>
<feature type="binding site" evidence="5">
    <location>
        <position position="121"/>
    </location>
    <ligand>
        <name>dimethylallyl diphosphate</name>
        <dbReference type="ChEBI" id="CHEBI:57623"/>
    </ligand>
</feature>
<comment type="caution">
    <text evidence="6">The sequence shown here is derived from an EMBL/GenBank/DDBJ whole genome shotgun (WGS) entry which is preliminary data.</text>
</comment>
<dbReference type="InterPro" id="IPR003451">
    <property type="entry name" value="LytB/IspH"/>
</dbReference>
<evidence type="ECO:0000256" key="1">
    <source>
        <dbReference type="ARBA" id="ARBA00022485"/>
    </source>
</evidence>
<evidence type="ECO:0000256" key="4">
    <source>
        <dbReference type="ARBA" id="ARBA00023014"/>
    </source>
</evidence>
<feature type="binding site" evidence="5">
    <location>
        <position position="161"/>
    </location>
    <ligand>
        <name>(2E)-4-hydroxy-3-methylbut-2-enyl diphosphate</name>
        <dbReference type="ChEBI" id="CHEBI:128753"/>
    </ligand>
</feature>
<feature type="active site" description="Proton donor" evidence="5">
    <location>
        <position position="123"/>
    </location>
</feature>
<feature type="binding site" evidence="5">
    <location>
        <position position="71"/>
    </location>
    <ligand>
        <name>(2E)-4-hydroxy-3-methylbut-2-enyl diphosphate</name>
        <dbReference type="ChEBI" id="CHEBI:128753"/>
    </ligand>
</feature>
<feature type="binding site" evidence="5">
    <location>
        <position position="218"/>
    </location>
    <ligand>
        <name>isopentenyl diphosphate</name>
        <dbReference type="ChEBI" id="CHEBI:128769"/>
    </ligand>
</feature>
<proteinExistence type="inferred from homology"/>
<feature type="binding site" evidence="5">
    <location>
        <position position="40"/>
    </location>
    <ligand>
        <name>isopentenyl diphosphate</name>
        <dbReference type="ChEBI" id="CHEBI:128769"/>
    </ligand>
</feature>
<evidence type="ECO:0000256" key="3">
    <source>
        <dbReference type="ARBA" id="ARBA00023004"/>
    </source>
</evidence>